<evidence type="ECO:0000256" key="2">
    <source>
        <dbReference type="ARBA" id="ARBA00022475"/>
    </source>
</evidence>
<feature type="transmembrane region" description="Helical" evidence="6">
    <location>
        <begin position="323"/>
        <end position="345"/>
    </location>
</feature>
<feature type="transmembrane region" description="Helical" evidence="6">
    <location>
        <begin position="277"/>
        <end position="303"/>
    </location>
</feature>
<dbReference type="RefSeq" id="WP_200659650.1">
    <property type="nucleotide sequence ID" value="NZ_CAJNBH010000019.1"/>
</dbReference>
<evidence type="ECO:0000256" key="4">
    <source>
        <dbReference type="ARBA" id="ARBA00022989"/>
    </source>
</evidence>
<evidence type="ECO:0000313" key="8">
    <source>
        <dbReference type="Proteomes" id="UP000673821"/>
    </source>
</evidence>
<evidence type="ECO:0000256" key="5">
    <source>
        <dbReference type="ARBA" id="ARBA00023136"/>
    </source>
</evidence>
<keyword evidence="4 6" id="KW-1133">Transmembrane helix</keyword>
<feature type="transmembrane region" description="Helical" evidence="6">
    <location>
        <begin position="55"/>
        <end position="78"/>
    </location>
</feature>
<keyword evidence="8" id="KW-1185">Reference proteome</keyword>
<gene>
    <name evidence="7" type="ORF">R69776_05690</name>
</gene>
<protein>
    <recommendedName>
        <fullName evidence="9">Sugar transporter</fullName>
    </recommendedName>
</protein>
<evidence type="ECO:0000256" key="6">
    <source>
        <dbReference type="SAM" id="Phobius"/>
    </source>
</evidence>
<evidence type="ECO:0000256" key="1">
    <source>
        <dbReference type="ARBA" id="ARBA00004651"/>
    </source>
</evidence>
<keyword evidence="3 6" id="KW-0812">Transmembrane</keyword>
<keyword evidence="2" id="KW-1003">Cell membrane</keyword>
<proteinExistence type="predicted"/>
<feature type="transmembrane region" description="Helical" evidence="6">
    <location>
        <begin position="442"/>
        <end position="462"/>
    </location>
</feature>
<accession>A0ABN7MJW3</accession>
<dbReference type="InterPro" id="IPR050833">
    <property type="entry name" value="Poly_Biosynth_Transport"/>
</dbReference>
<dbReference type="PANTHER" id="PTHR30250:SF26">
    <property type="entry name" value="PSMA PROTEIN"/>
    <property type="match status" value="1"/>
</dbReference>
<feature type="transmembrane region" description="Helical" evidence="6">
    <location>
        <begin position="408"/>
        <end position="430"/>
    </location>
</feature>
<name>A0ABN7MJW3_9BURK</name>
<feature type="transmembrane region" description="Helical" evidence="6">
    <location>
        <begin position="191"/>
        <end position="209"/>
    </location>
</feature>
<comment type="subcellular location">
    <subcellularLocation>
        <location evidence="1">Cell membrane</location>
        <topology evidence="1">Multi-pass membrane protein</topology>
    </subcellularLocation>
</comment>
<keyword evidence="5 6" id="KW-0472">Membrane</keyword>
<feature type="transmembrane region" description="Helical" evidence="6">
    <location>
        <begin position="249"/>
        <end position="271"/>
    </location>
</feature>
<dbReference type="PANTHER" id="PTHR30250">
    <property type="entry name" value="PST FAMILY PREDICTED COLANIC ACID TRANSPORTER"/>
    <property type="match status" value="1"/>
</dbReference>
<sequence>MQPNRVEDDSRFKKMAKNARVSLFFLVLILLATFVSRAVFIDKIGANFIGLTTTIVNIVGFLNLAEMGFASVVAFALYGPIHSKNTVEISAIVTVFAYIYRRVGLVVMTIGIVGGIFIPYFFRSSGFSAGTILSTYYIYLFTTIIGYFFNYREILLVADQKNYVKISIFNSLKLVKLGAQMIAVSYLDGKIFWWLGLELFSLVAYAYLLNLKILQVYPWLDVDVRSGKNLSRDYLIIYKKSKQAFVHKLAAVVLQQTSPIFVFVFLNLQVVTKYTNYTIIITALTSVITALFDSTNAGVGNLVAARNLKRTFGVYWELQVSRFWLAGVAAYTLFSTIDLFIGAWVGEKYVLPKPVVTVLVAGFFITVARKTTDEFISASGLYHDTAAPLAEAAINIIVTMVLGKMYGVFGIAMGSVVSLLIIVGLWKPIFLHKEALGGNVHIYFAKTGGFLLILIFSAIVTTKIGVVRFGSQGMLDFVCVSIQRSAVFGAISFFLFFIFCDDMRILSRRFRRHVYLKRG</sequence>
<evidence type="ECO:0008006" key="9">
    <source>
        <dbReference type="Google" id="ProtNLM"/>
    </source>
</evidence>
<feature type="transmembrane region" description="Helical" evidence="6">
    <location>
        <begin position="482"/>
        <end position="500"/>
    </location>
</feature>
<feature type="transmembrane region" description="Helical" evidence="6">
    <location>
        <begin position="99"/>
        <end position="122"/>
    </location>
</feature>
<feature type="transmembrane region" description="Helical" evidence="6">
    <location>
        <begin position="21"/>
        <end position="40"/>
    </location>
</feature>
<reference evidence="7 8" key="1">
    <citation type="submission" date="2021-02" db="EMBL/GenBank/DDBJ databases">
        <authorList>
            <person name="Vanwijnsberghe S."/>
        </authorList>
    </citation>
    <scope>NUCLEOTIDE SEQUENCE [LARGE SCALE GENOMIC DNA]</scope>
    <source>
        <strain evidence="7 8">R-69776</strain>
    </source>
</reference>
<feature type="transmembrane region" description="Helical" evidence="6">
    <location>
        <begin position="134"/>
        <end position="151"/>
    </location>
</feature>
<organism evidence="7 8">
    <name type="scientific">Paraburkholderia nemoris</name>
    <dbReference type="NCBI Taxonomy" id="2793076"/>
    <lineage>
        <taxon>Bacteria</taxon>
        <taxon>Pseudomonadati</taxon>
        <taxon>Pseudomonadota</taxon>
        <taxon>Betaproteobacteria</taxon>
        <taxon>Burkholderiales</taxon>
        <taxon>Burkholderiaceae</taxon>
        <taxon>Paraburkholderia</taxon>
    </lineage>
</organism>
<evidence type="ECO:0000313" key="7">
    <source>
        <dbReference type="EMBL" id="CAE6811176.1"/>
    </source>
</evidence>
<comment type="caution">
    <text evidence="7">The sequence shown here is derived from an EMBL/GenBank/DDBJ whole genome shotgun (WGS) entry which is preliminary data.</text>
</comment>
<dbReference type="Proteomes" id="UP000673821">
    <property type="component" value="Unassembled WGS sequence"/>
</dbReference>
<dbReference type="EMBL" id="CAJNBH010000019">
    <property type="protein sequence ID" value="CAE6811176.1"/>
    <property type="molecule type" value="Genomic_DNA"/>
</dbReference>
<evidence type="ECO:0000256" key="3">
    <source>
        <dbReference type="ARBA" id="ARBA00022692"/>
    </source>
</evidence>
<feature type="transmembrane region" description="Helical" evidence="6">
    <location>
        <begin position="163"/>
        <end position="185"/>
    </location>
</feature>